<evidence type="ECO:0000256" key="2">
    <source>
        <dbReference type="ARBA" id="ARBA00022723"/>
    </source>
</evidence>
<evidence type="ECO:0000256" key="4">
    <source>
        <dbReference type="ARBA" id="ARBA00022833"/>
    </source>
</evidence>
<dbReference type="InterPro" id="IPR024087">
    <property type="entry name" value="Creatininase-like_sf"/>
</dbReference>
<comment type="similarity">
    <text evidence="5">Belongs to the creatininase superfamily.</text>
</comment>
<dbReference type="Pfam" id="PF02633">
    <property type="entry name" value="Creatininase"/>
    <property type="match status" value="1"/>
</dbReference>
<accession>A0ABS3KMZ5</accession>
<comment type="cofactor">
    <cofactor evidence="1">
        <name>Zn(2+)</name>
        <dbReference type="ChEBI" id="CHEBI:29105"/>
    </cofactor>
</comment>
<dbReference type="PANTHER" id="PTHR35005:SF1">
    <property type="entry name" value="2-AMINO-5-FORMYLAMINO-6-RIBOSYLAMINOPYRIMIDIN-4(3H)-ONE 5'-MONOPHOSPHATE DEFORMYLASE"/>
    <property type="match status" value="1"/>
</dbReference>
<dbReference type="PANTHER" id="PTHR35005">
    <property type="entry name" value="3-DEHYDRO-SCYLLO-INOSOSE HYDROLASE"/>
    <property type="match status" value="1"/>
</dbReference>
<organism evidence="6 7">
    <name type="scientific">Roseomonas haemaphysalidis</name>
    <dbReference type="NCBI Taxonomy" id="2768162"/>
    <lineage>
        <taxon>Bacteria</taxon>
        <taxon>Pseudomonadati</taxon>
        <taxon>Pseudomonadota</taxon>
        <taxon>Alphaproteobacteria</taxon>
        <taxon>Acetobacterales</taxon>
        <taxon>Roseomonadaceae</taxon>
        <taxon>Roseomonas</taxon>
    </lineage>
</organism>
<gene>
    <name evidence="6" type="ORF">IAI61_07320</name>
</gene>
<evidence type="ECO:0000313" key="6">
    <source>
        <dbReference type="EMBL" id="MBO1078834.1"/>
    </source>
</evidence>
<protein>
    <submittedName>
        <fullName evidence="6">Creatininase family protein</fullName>
    </submittedName>
</protein>
<proteinExistence type="inferred from homology"/>
<sequence length="233" mass="25928">MLAADMNWMEMAVRAAQDDRCVLPIGSTEQHAYLSLCTDSILAGRVAEEAAALSGVPVFPVLPYGMVPGFAAYPGTVSLRMATYAAVLEDILESLYRGGFRRILVVNGHGGNTPVGTVFAEWLGRRTDARVKLHDWWRAPRTLEKVRETDPEASHASWMENFPWTRLPGRPQPDGVKPRAALERMARVDPLTRREILGDGNFHGRYGRPDAEMLAIWEVAVAETRAAIEQDWD</sequence>
<dbReference type="SUPFAM" id="SSF102215">
    <property type="entry name" value="Creatininase"/>
    <property type="match status" value="1"/>
</dbReference>
<keyword evidence="4" id="KW-0862">Zinc</keyword>
<evidence type="ECO:0000313" key="7">
    <source>
        <dbReference type="Proteomes" id="UP001518989"/>
    </source>
</evidence>
<dbReference type="InterPro" id="IPR003785">
    <property type="entry name" value="Creatininase/forma_Hydrolase"/>
</dbReference>
<keyword evidence="2" id="KW-0479">Metal-binding</keyword>
<name>A0ABS3KMZ5_9PROT</name>
<keyword evidence="3" id="KW-0378">Hydrolase</keyword>
<evidence type="ECO:0000256" key="3">
    <source>
        <dbReference type="ARBA" id="ARBA00022801"/>
    </source>
</evidence>
<dbReference type="Proteomes" id="UP001518989">
    <property type="component" value="Unassembled WGS sequence"/>
</dbReference>
<dbReference type="EMBL" id="JACTNG010000003">
    <property type="protein sequence ID" value="MBO1078834.1"/>
    <property type="molecule type" value="Genomic_DNA"/>
</dbReference>
<comment type="caution">
    <text evidence="6">The sequence shown here is derived from an EMBL/GenBank/DDBJ whole genome shotgun (WGS) entry which is preliminary data.</text>
</comment>
<evidence type="ECO:0000256" key="1">
    <source>
        <dbReference type="ARBA" id="ARBA00001947"/>
    </source>
</evidence>
<keyword evidence="7" id="KW-1185">Reference proteome</keyword>
<evidence type="ECO:0000256" key="5">
    <source>
        <dbReference type="ARBA" id="ARBA00024029"/>
    </source>
</evidence>
<dbReference type="Gene3D" id="3.40.50.10310">
    <property type="entry name" value="Creatininase"/>
    <property type="match status" value="1"/>
</dbReference>
<dbReference type="RefSeq" id="WP_207416268.1">
    <property type="nucleotide sequence ID" value="NZ_CP061177.1"/>
</dbReference>
<reference evidence="6 7" key="1">
    <citation type="submission" date="2020-09" db="EMBL/GenBank/DDBJ databases">
        <title>Roseomonas.</title>
        <authorList>
            <person name="Zhu W."/>
        </authorList>
    </citation>
    <scope>NUCLEOTIDE SEQUENCE [LARGE SCALE GENOMIC DNA]</scope>
    <source>
        <strain evidence="6 7">573</strain>
    </source>
</reference>